<protein>
    <submittedName>
        <fullName evidence="2">Uncharacterized protein</fullName>
    </submittedName>
</protein>
<dbReference type="Proteomes" id="UP000183750">
    <property type="component" value="Unassembled WGS sequence"/>
</dbReference>
<accession>A0A1H4QVV3</accession>
<dbReference type="PROSITE" id="PS51257">
    <property type="entry name" value="PROKAR_LIPOPROTEIN"/>
    <property type="match status" value="1"/>
</dbReference>
<dbReference type="OrthoDB" id="5070877at2"/>
<evidence type="ECO:0000313" key="2">
    <source>
        <dbReference type="EMBL" id="SEC23790.1"/>
    </source>
</evidence>
<evidence type="ECO:0000256" key="1">
    <source>
        <dbReference type="SAM" id="SignalP"/>
    </source>
</evidence>
<name>A0A1H4QVV3_9MICO</name>
<dbReference type="AlphaFoldDB" id="A0A1H4QVV3"/>
<organism evidence="2 3">
    <name type="scientific">Microbacterium hydrocarbonoxydans</name>
    <dbReference type="NCBI Taxonomy" id="273678"/>
    <lineage>
        <taxon>Bacteria</taxon>
        <taxon>Bacillati</taxon>
        <taxon>Actinomycetota</taxon>
        <taxon>Actinomycetes</taxon>
        <taxon>Micrococcales</taxon>
        <taxon>Microbacteriaceae</taxon>
        <taxon>Microbacterium</taxon>
    </lineage>
</organism>
<reference evidence="3" key="1">
    <citation type="submission" date="2016-10" db="EMBL/GenBank/DDBJ databases">
        <authorList>
            <person name="Varghese N."/>
            <person name="Submissions S."/>
        </authorList>
    </citation>
    <scope>NUCLEOTIDE SEQUENCE [LARGE SCALE GENOMIC DNA]</scope>
    <source>
        <strain evidence="3">DSM 16089</strain>
    </source>
</reference>
<feature type="chain" id="PRO_5038463762" evidence="1">
    <location>
        <begin position="18"/>
        <end position="126"/>
    </location>
</feature>
<keyword evidence="1" id="KW-0732">Signal</keyword>
<evidence type="ECO:0000313" key="3">
    <source>
        <dbReference type="Proteomes" id="UP000183750"/>
    </source>
</evidence>
<sequence length="126" mass="13197">MIARRTPIILLALGASAAMLSGCTSGGDADFCGPLFDDTQTAATAFSPLIAGMNTEGDVQARLALVEELEPPTPELADDLKAWEGYLEVAVDAIGDDPTALMTAYDDDVKASGEALFEYYTGTCLQ</sequence>
<dbReference type="EMBL" id="FNSQ01000005">
    <property type="protein sequence ID" value="SEC23790.1"/>
    <property type="molecule type" value="Genomic_DNA"/>
</dbReference>
<keyword evidence="3" id="KW-1185">Reference proteome</keyword>
<dbReference type="RefSeq" id="WP_060928531.1">
    <property type="nucleotide sequence ID" value="NZ_FNSQ01000005.1"/>
</dbReference>
<gene>
    <name evidence="2" type="ORF">SAMN04489807_3218</name>
</gene>
<feature type="signal peptide" evidence="1">
    <location>
        <begin position="1"/>
        <end position="17"/>
    </location>
</feature>
<proteinExistence type="predicted"/>